<protein>
    <submittedName>
        <fullName evidence="2">Uncharacterized protein</fullName>
    </submittedName>
</protein>
<dbReference type="EMBL" id="JAAALK010000288">
    <property type="protein sequence ID" value="KAG8052577.1"/>
    <property type="molecule type" value="Genomic_DNA"/>
</dbReference>
<keyword evidence="3" id="KW-1185">Reference proteome</keyword>
<accession>A0A8J5V014</accession>
<comment type="caution">
    <text evidence="2">The sequence shown here is derived from an EMBL/GenBank/DDBJ whole genome shotgun (WGS) entry which is preliminary data.</text>
</comment>
<proteinExistence type="predicted"/>
<evidence type="ECO:0000313" key="3">
    <source>
        <dbReference type="Proteomes" id="UP000729402"/>
    </source>
</evidence>
<sequence length="240" mass="26064">MPSALTLRLPPCGPGPPQPSLPDLPPMHTDHEQCPLCHPREPTVLPVHFAQSTASCDYLQKTTTMPCHAPLPPLPLVHHIGGSEPWLGEMARCQDNGIECLLCLYLTVLAPDCPPLQAAITWWNHSDAKDPVAESYGVNEPGFIAEFFGILEGDYNASIQCPSLVIPPVLGADEFACCSKWNAGMTKLAGWQRDEDAPRMARIGEGILLPPQPTIQDYVQATSTEHMTVDKLLATEPMGT</sequence>
<dbReference type="Proteomes" id="UP000729402">
    <property type="component" value="Unassembled WGS sequence"/>
</dbReference>
<evidence type="ECO:0000256" key="1">
    <source>
        <dbReference type="SAM" id="MobiDB-lite"/>
    </source>
</evidence>
<feature type="region of interest" description="Disordered" evidence="1">
    <location>
        <begin position="1"/>
        <end position="25"/>
    </location>
</feature>
<dbReference type="AlphaFoldDB" id="A0A8J5V014"/>
<evidence type="ECO:0000313" key="2">
    <source>
        <dbReference type="EMBL" id="KAG8052577.1"/>
    </source>
</evidence>
<gene>
    <name evidence="2" type="ORF">GUJ93_ZPchr0001g31065</name>
</gene>
<organism evidence="2 3">
    <name type="scientific">Zizania palustris</name>
    <name type="common">Northern wild rice</name>
    <dbReference type="NCBI Taxonomy" id="103762"/>
    <lineage>
        <taxon>Eukaryota</taxon>
        <taxon>Viridiplantae</taxon>
        <taxon>Streptophyta</taxon>
        <taxon>Embryophyta</taxon>
        <taxon>Tracheophyta</taxon>
        <taxon>Spermatophyta</taxon>
        <taxon>Magnoliopsida</taxon>
        <taxon>Liliopsida</taxon>
        <taxon>Poales</taxon>
        <taxon>Poaceae</taxon>
        <taxon>BOP clade</taxon>
        <taxon>Oryzoideae</taxon>
        <taxon>Oryzeae</taxon>
        <taxon>Zizaniinae</taxon>
        <taxon>Zizania</taxon>
    </lineage>
</organism>
<name>A0A8J5V014_ZIZPA</name>
<feature type="compositionally biased region" description="Pro residues" evidence="1">
    <location>
        <begin position="11"/>
        <end position="25"/>
    </location>
</feature>
<reference evidence="2" key="2">
    <citation type="submission" date="2021-02" db="EMBL/GenBank/DDBJ databases">
        <authorList>
            <person name="Kimball J.A."/>
            <person name="Haas M.W."/>
            <person name="Macchietto M."/>
            <person name="Kono T."/>
            <person name="Duquette J."/>
            <person name="Shao M."/>
        </authorList>
    </citation>
    <scope>NUCLEOTIDE SEQUENCE</scope>
    <source>
        <tissue evidence="2">Fresh leaf tissue</tissue>
    </source>
</reference>
<feature type="compositionally biased region" description="Low complexity" evidence="1">
    <location>
        <begin position="1"/>
        <end position="10"/>
    </location>
</feature>
<reference evidence="2" key="1">
    <citation type="journal article" date="2021" name="bioRxiv">
        <title>Whole Genome Assembly and Annotation of Northern Wild Rice, Zizania palustris L., Supports a Whole Genome Duplication in the Zizania Genus.</title>
        <authorList>
            <person name="Haas M."/>
            <person name="Kono T."/>
            <person name="Macchietto M."/>
            <person name="Millas R."/>
            <person name="McGilp L."/>
            <person name="Shao M."/>
            <person name="Duquette J."/>
            <person name="Hirsch C.N."/>
            <person name="Kimball J."/>
        </authorList>
    </citation>
    <scope>NUCLEOTIDE SEQUENCE</scope>
    <source>
        <tissue evidence="2">Fresh leaf tissue</tissue>
    </source>
</reference>